<protein>
    <submittedName>
        <fullName evidence="1">Uncharacterized protein</fullName>
    </submittedName>
</protein>
<dbReference type="AlphaFoldDB" id="A0A3P7LGR9"/>
<keyword evidence="2" id="KW-1185">Reference proteome</keyword>
<gene>
    <name evidence="1" type="ORF">SVUK_LOCUS13386</name>
</gene>
<dbReference type="Proteomes" id="UP000270094">
    <property type="component" value="Unassembled WGS sequence"/>
</dbReference>
<sequence length="147" mass="16633">MEYLTTLEPSGMSLDQLEIKKGAVCSWLSIHLQKSQKSVDDDSKNRQLLGQPYTASLKKAAPVRVGQLFNTVGVYLSKNVFSNGQLFLPSLEFEHPQNKNRRVLHDARTTSTSTLTVTAERQLPYDYSLAYRNLSVRRKSVDQTDIL</sequence>
<evidence type="ECO:0000313" key="1">
    <source>
        <dbReference type="EMBL" id="VDM78388.1"/>
    </source>
</evidence>
<organism evidence="1 2">
    <name type="scientific">Strongylus vulgaris</name>
    <name type="common">Blood worm</name>
    <dbReference type="NCBI Taxonomy" id="40348"/>
    <lineage>
        <taxon>Eukaryota</taxon>
        <taxon>Metazoa</taxon>
        <taxon>Ecdysozoa</taxon>
        <taxon>Nematoda</taxon>
        <taxon>Chromadorea</taxon>
        <taxon>Rhabditida</taxon>
        <taxon>Rhabditina</taxon>
        <taxon>Rhabditomorpha</taxon>
        <taxon>Strongyloidea</taxon>
        <taxon>Strongylidae</taxon>
        <taxon>Strongylus</taxon>
    </lineage>
</organism>
<reference evidence="1 2" key="1">
    <citation type="submission" date="2018-11" db="EMBL/GenBank/DDBJ databases">
        <authorList>
            <consortium name="Pathogen Informatics"/>
        </authorList>
    </citation>
    <scope>NUCLEOTIDE SEQUENCE [LARGE SCALE GENOMIC DNA]</scope>
</reference>
<accession>A0A3P7LGR9</accession>
<proteinExistence type="predicted"/>
<dbReference type="EMBL" id="UYYB01101783">
    <property type="protein sequence ID" value="VDM78388.1"/>
    <property type="molecule type" value="Genomic_DNA"/>
</dbReference>
<name>A0A3P7LGR9_STRVU</name>
<evidence type="ECO:0000313" key="2">
    <source>
        <dbReference type="Proteomes" id="UP000270094"/>
    </source>
</evidence>